<gene>
    <name evidence="1" type="ORF">TIFTF001_032919</name>
</gene>
<sequence length="108" mass="11934">MQLFHCHVSPSTRLRHTGPSYPPPPPTHTRLALIAFSLGEFCPRAPIVASSILRMDPPVQQLSTQRMPAVREGLRVPSAVLLPPFYALDVVRVGHCCWLLIFSPPLCA</sequence>
<organism evidence="1 2">
    <name type="scientific">Ficus carica</name>
    <name type="common">Common fig</name>
    <dbReference type="NCBI Taxonomy" id="3494"/>
    <lineage>
        <taxon>Eukaryota</taxon>
        <taxon>Viridiplantae</taxon>
        <taxon>Streptophyta</taxon>
        <taxon>Embryophyta</taxon>
        <taxon>Tracheophyta</taxon>
        <taxon>Spermatophyta</taxon>
        <taxon>Magnoliopsida</taxon>
        <taxon>eudicotyledons</taxon>
        <taxon>Gunneridae</taxon>
        <taxon>Pentapetalae</taxon>
        <taxon>rosids</taxon>
        <taxon>fabids</taxon>
        <taxon>Rosales</taxon>
        <taxon>Moraceae</taxon>
        <taxon>Ficeae</taxon>
        <taxon>Ficus</taxon>
    </lineage>
</organism>
<reference evidence="1" key="1">
    <citation type="submission" date="2023-07" db="EMBL/GenBank/DDBJ databases">
        <title>draft genome sequence of fig (Ficus carica).</title>
        <authorList>
            <person name="Takahashi T."/>
            <person name="Nishimura K."/>
        </authorList>
    </citation>
    <scope>NUCLEOTIDE SEQUENCE</scope>
</reference>
<evidence type="ECO:0000313" key="2">
    <source>
        <dbReference type="Proteomes" id="UP001187192"/>
    </source>
</evidence>
<name>A0AA88DY45_FICCA</name>
<comment type="caution">
    <text evidence="1">The sequence shown here is derived from an EMBL/GenBank/DDBJ whole genome shotgun (WGS) entry which is preliminary data.</text>
</comment>
<dbReference type="Proteomes" id="UP001187192">
    <property type="component" value="Unassembled WGS sequence"/>
</dbReference>
<accession>A0AA88DY45</accession>
<dbReference type="AlphaFoldDB" id="A0AA88DY45"/>
<protein>
    <submittedName>
        <fullName evidence="1">Uncharacterized protein</fullName>
    </submittedName>
</protein>
<proteinExistence type="predicted"/>
<dbReference type="EMBL" id="BTGU01000160">
    <property type="protein sequence ID" value="GMN63848.1"/>
    <property type="molecule type" value="Genomic_DNA"/>
</dbReference>
<keyword evidence="2" id="KW-1185">Reference proteome</keyword>
<evidence type="ECO:0000313" key="1">
    <source>
        <dbReference type="EMBL" id="GMN63848.1"/>
    </source>
</evidence>